<name>A0A0V1I9W2_9BILA</name>
<dbReference type="AlphaFoldDB" id="A0A0V1I9W2"/>
<keyword evidence="2" id="KW-1185">Reference proteome</keyword>
<sequence>MATAPGQNNNDESCMEVELKTTNLRKIYIKKLKRFQYFNNQKKLYLNALSLPHCGVALWFDNTLSVR</sequence>
<organism evidence="1 2">
    <name type="scientific">Trichinella zimbabwensis</name>
    <dbReference type="NCBI Taxonomy" id="268475"/>
    <lineage>
        <taxon>Eukaryota</taxon>
        <taxon>Metazoa</taxon>
        <taxon>Ecdysozoa</taxon>
        <taxon>Nematoda</taxon>
        <taxon>Enoplea</taxon>
        <taxon>Dorylaimia</taxon>
        <taxon>Trichinellida</taxon>
        <taxon>Trichinellidae</taxon>
        <taxon>Trichinella</taxon>
    </lineage>
</organism>
<reference evidence="1 2" key="1">
    <citation type="submission" date="2015-01" db="EMBL/GenBank/DDBJ databases">
        <title>Evolution of Trichinella species and genotypes.</title>
        <authorList>
            <person name="Korhonen P.K."/>
            <person name="Edoardo P."/>
            <person name="Giuseppe L.R."/>
            <person name="Gasser R.B."/>
        </authorList>
    </citation>
    <scope>NUCLEOTIDE SEQUENCE [LARGE SCALE GENOMIC DNA]</scope>
    <source>
        <strain evidence="1">ISS1029</strain>
    </source>
</reference>
<protein>
    <submittedName>
        <fullName evidence="1">Uncharacterized protein</fullName>
    </submittedName>
</protein>
<accession>A0A0V1I9W2</accession>
<comment type="caution">
    <text evidence="1">The sequence shown here is derived from an EMBL/GenBank/DDBJ whole genome shotgun (WGS) entry which is preliminary data.</text>
</comment>
<evidence type="ECO:0000313" key="2">
    <source>
        <dbReference type="Proteomes" id="UP000055024"/>
    </source>
</evidence>
<dbReference type="Proteomes" id="UP000055024">
    <property type="component" value="Unassembled WGS sequence"/>
</dbReference>
<evidence type="ECO:0000313" key="1">
    <source>
        <dbReference type="EMBL" id="KRZ19220.1"/>
    </source>
</evidence>
<gene>
    <name evidence="1" type="ORF">T11_1193</name>
</gene>
<proteinExistence type="predicted"/>
<dbReference type="EMBL" id="JYDP01000001">
    <property type="protein sequence ID" value="KRZ19220.1"/>
    <property type="molecule type" value="Genomic_DNA"/>
</dbReference>